<feature type="region of interest" description="Disordered" evidence="1">
    <location>
        <begin position="108"/>
        <end position="134"/>
    </location>
</feature>
<reference evidence="2" key="1">
    <citation type="submission" date="2019-03" db="EMBL/GenBank/DDBJ databases">
        <title>Genome sequencing and reference-guided assembly of Black Bengal Goat (Capra hircus).</title>
        <authorList>
            <person name="Siddiki A.Z."/>
            <person name="Baten A."/>
            <person name="Billah M."/>
            <person name="Alam M.A.U."/>
            <person name="Shawrob K.S.M."/>
            <person name="Saha S."/>
            <person name="Chowdhury M."/>
            <person name="Rahman A.H."/>
            <person name="Stear M."/>
            <person name="Miah G."/>
            <person name="Das G.B."/>
            <person name="Hossain M.M."/>
            <person name="Kumkum M."/>
            <person name="Islam M.S."/>
            <person name="Mollah A.M."/>
            <person name="Ahsan A."/>
            <person name="Tusar F."/>
            <person name="Khan M.K.I."/>
        </authorList>
    </citation>
    <scope>NUCLEOTIDE SEQUENCE [LARGE SCALE GENOMIC DNA]</scope>
</reference>
<dbReference type="Gene3D" id="3.40.50.2300">
    <property type="match status" value="1"/>
</dbReference>
<dbReference type="Ensembl" id="ENSCHIT00010027064.1">
    <property type="protein sequence ID" value="ENSCHIP00010019257.1"/>
    <property type="gene ID" value="ENSCHIG00010014128.1"/>
</dbReference>
<sequence>PGGCMDHVHMCAIFEENAAKDDRVFQLAVSDLSLNDDILQSEKITYSIKVIEANNPFQAVQEGEPRDLFLLQAVCWLLVFSKDRVTLKAVSWVQNVVMERGFGESPVLAEEGEGPALGPEGPRMSLGSCKSLQV</sequence>
<name>A0A8C2PMV5_CAPHI</name>
<protein>
    <submittedName>
        <fullName evidence="2">Uncharacterized protein</fullName>
    </submittedName>
</protein>
<dbReference type="InterPro" id="IPR043373">
    <property type="entry name" value="IGluR_D"/>
</dbReference>
<evidence type="ECO:0000256" key="1">
    <source>
        <dbReference type="SAM" id="MobiDB-lite"/>
    </source>
</evidence>
<accession>A0A8C2PMV5</accession>
<dbReference type="PANTHER" id="PTHR36687">
    <property type="entry name" value="GLUTAMATE RECEPTOR IONOTROPIC, DELTA-2-RELATED"/>
    <property type="match status" value="1"/>
</dbReference>
<dbReference type="PANTHER" id="PTHR36687:SF2">
    <property type="entry name" value="GLUTAMATE RECEPTOR IONOTROPIC, DELTA-1"/>
    <property type="match status" value="1"/>
</dbReference>
<reference evidence="2" key="2">
    <citation type="submission" date="2025-08" db="UniProtKB">
        <authorList>
            <consortium name="Ensembl"/>
        </authorList>
    </citation>
    <scope>IDENTIFICATION</scope>
</reference>
<proteinExistence type="predicted"/>
<dbReference type="AlphaFoldDB" id="A0A8C2PMV5"/>
<organism evidence="2">
    <name type="scientific">Capra hircus</name>
    <name type="common">Goat</name>
    <dbReference type="NCBI Taxonomy" id="9925"/>
    <lineage>
        <taxon>Eukaryota</taxon>
        <taxon>Metazoa</taxon>
        <taxon>Chordata</taxon>
        <taxon>Craniata</taxon>
        <taxon>Vertebrata</taxon>
        <taxon>Euteleostomi</taxon>
        <taxon>Mammalia</taxon>
        <taxon>Eutheria</taxon>
        <taxon>Laurasiatheria</taxon>
        <taxon>Artiodactyla</taxon>
        <taxon>Ruminantia</taxon>
        <taxon>Pecora</taxon>
        <taxon>Bovidae</taxon>
        <taxon>Caprinae</taxon>
        <taxon>Capra</taxon>
    </lineage>
</organism>
<evidence type="ECO:0000313" key="2">
    <source>
        <dbReference type="Ensembl" id="ENSCHIP00010019257.1"/>
    </source>
</evidence>